<proteinExistence type="predicted"/>
<evidence type="ECO:0000313" key="4">
    <source>
        <dbReference type="Proteomes" id="UP000467840"/>
    </source>
</evidence>
<sequence>MSLTASTSSPLVTTAKYPYPSFITAHNLALPFTSLSTTLKPKLAIHFHKIHQRKTHVWRIYATPEEALPSDTTTPLESTQQMVSSIDDGTGSIIAALLFIAFVILSILTIGVIYLGVTDFLEKRKKDKFEKEETAKKKNGKKRKARARPMGFGQKINEDDDDDD</sequence>
<comment type="caution">
    <text evidence="3">The sequence shown here is derived from an EMBL/GenBank/DDBJ whole genome shotgun (WGS) entry which is preliminary data.</text>
</comment>
<evidence type="ECO:0008006" key="5">
    <source>
        <dbReference type="Google" id="ProtNLM"/>
    </source>
</evidence>
<name>A0A6A6MDW2_HEVBR</name>
<dbReference type="PANTHER" id="PTHR36735">
    <property type="entry name" value="TRANSMEMBRANE PROTEIN"/>
    <property type="match status" value="1"/>
</dbReference>
<keyword evidence="2" id="KW-1133">Transmembrane helix</keyword>
<dbReference type="GO" id="GO:0009535">
    <property type="term" value="C:chloroplast thylakoid membrane"/>
    <property type="evidence" value="ECO:0007669"/>
    <property type="project" value="TreeGrafter"/>
</dbReference>
<gene>
    <name evidence="3" type="ORF">GH714_027110</name>
</gene>
<evidence type="ECO:0000313" key="3">
    <source>
        <dbReference type="EMBL" id="KAF2311880.1"/>
    </source>
</evidence>
<evidence type="ECO:0000256" key="1">
    <source>
        <dbReference type="SAM" id="MobiDB-lite"/>
    </source>
</evidence>
<dbReference type="PANTHER" id="PTHR36735:SF1">
    <property type="entry name" value="TRANSMEMBRANE PROTEIN"/>
    <property type="match status" value="1"/>
</dbReference>
<dbReference type="AlphaFoldDB" id="A0A6A6MDW2"/>
<keyword evidence="2" id="KW-0472">Membrane</keyword>
<dbReference type="Proteomes" id="UP000467840">
    <property type="component" value="Chromosome 14"/>
</dbReference>
<accession>A0A6A6MDW2</accession>
<keyword evidence="4" id="KW-1185">Reference proteome</keyword>
<keyword evidence="2" id="KW-0812">Transmembrane</keyword>
<evidence type="ECO:0000256" key="2">
    <source>
        <dbReference type="SAM" id="Phobius"/>
    </source>
</evidence>
<feature type="region of interest" description="Disordered" evidence="1">
    <location>
        <begin position="128"/>
        <end position="164"/>
    </location>
</feature>
<reference evidence="3 4" key="1">
    <citation type="journal article" date="2020" name="Mol. Plant">
        <title>The Chromosome-Based Rubber Tree Genome Provides New Insights into Spurge Genome Evolution and Rubber Biosynthesis.</title>
        <authorList>
            <person name="Liu J."/>
            <person name="Shi C."/>
            <person name="Shi C.C."/>
            <person name="Li W."/>
            <person name="Zhang Q.J."/>
            <person name="Zhang Y."/>
            <person name="Li K."/>
            <person name="Lu H.F."/>
            <person name="Shi C."/>
            <person name="Zhu S.T."/>
            <person name="Xiao Z.Y."/>
            <person name="Nan H."/>
            <person name="Yue Y."/>
            <person name="Zhu X.G."/>
            <person name="Wu Y."/>
            <person name="Hong X.N."/>
            <person name="Fan G.Y."/>
            <person name="Tong Y."/>
            <person name="Zhang D."/>
            <person name="Mao C.L."/>
            <person name="Liu Y.L."/>
            <person name="Hao S.J."/>
            <person name="Liu W.Q."/>
            <person name="Lv M.Q."/>
            <person name="Zhang H.B."/>
            <person name="Liu Y."/>
            <person name="Hu-Tang G.R."/>
            <person name="Wang J.P."/>
            <person name="Wang J.H."/>
            <person name="Sun Y.H."/>
            <person name="Ni S.B."/>
            <person name="Chen W.B."/>
            <person name="Zhang X.C."/>
            <person name="Jiao Y.N."/>
            <person name="Eichler E.E."/>
            <person name="Li G.H."/>
            <person name="Liu X."/>
            <person name="Gao L.Z."/>
        </authorList>
    </citation>
    <scope>NUCLEOTIDE SEQUENCE [LARGE SCALE GENOMIC DNA]</scope>
    <source>
        <strain evidence="4">cv. GT1</strain>
        <tissue evidence="3">Leaf</tissue>
    </source>
</reference>
<feature type="compositionally biased region" description="Basic residues" evidence="1">
    <location>
        <begin position="137"/>
        <end position="147"/>
    </location>
</feature>
<dbReference type="EMBL" id="JAAGAX010000006">
    <property type="protein sequence ID" value="KAF2311880.1"/>
    <property type="molecule type" value="Genomic_DNA"/>
</dbReference>
<feature type="transmembrane region" description="Helical" evidence="2">
    <location>
        <begin position="93"/>
        <end position="117"/>
    </location>
</feature>
<protein>
    <recommendedName>
        <fullName evidence="5">Transmembrane protein</fullName>
    </recommendedName>
</protein>
<organism evidence="3 4">
    <name type="scientific">Hevea brasiliensis</name>
    <name type="common">Para rubber tree</name>
    <name type="synonym">Siphonia brasiliensis</name>
    <dbReference type="NCBI Taxonomy" id="3981"/>
    <lineage>
        <taxon>Eukaryota</taxon>
        <taxon>Viridiplantae</taxon>
        <taxon>Streptophyta</taxon>
        <taxon>Embryophyta</taxon>
        <taxon>Tracheophyta</taxon>
        <taxon>Spermatophyta</taxon>
        <taxon>Magnoliopsida</taxon>
        <taxon>eudicotyledons</taxon>
        <taxon>Gunneridae</taxon>
        <taxon>Pentapetalae</taxon>
        <taxon>rosids</taxon>
        <taxon>fabids</taxon>
        <taxon>Malpighiales</taxon>
        <taxon>Euphorbiaceae</taxon>
        <taxon>Crotonoideae</taxon>
        <taxon>Micrandreae</taxon>
        <taxon>Hevea</taxon>
    </lineage>
</organism>